<dbReference type="AlphaFoldDB" id="A0A919YMK7"/>
<keyword evidence="1" id="KW-0812">Transmembrane</keyword>
<feature type="transmembrane region" description="Helical" evidence="1">
    <location>
        <begin position="186"/>
        <end position="206"/>
    </location>
</feature>
<feature type="transmembrane region" description="Helical" evidence="1">
    <location>
        <begin position="58"/>
        <end position="82"/>
    </location>
</feature>
<gene>
    <name evidence="2" type="ORF">J40TS1_16420</name>
</gene>
<keyword evidence="1" id="KW-0472">Membrane</keyword>
<dbReference type="GO" id="GO:0005886">
    <property type="term" value="C:plasma membrane"/>
    <property type="evidence" value="ECO:0007669"/>
    <property type="project" value="UniProtKB-SubCell"/>
</dbReference>
<keyword evidence="3" id="KW-1185">Reference proteome</keyword>
<dbReference type="PANTHER" id="PTHR37305">
    <property type="entry name" value="INTEGRAL MEMBRANE PROTEIN-RELATED"/>
    <property type="match status" value="1"/>
</dbReference>
<dbReference type="RefSeq" id="WP_213514250.1">
    <property type="nucleotide sequence ID" value="NZ_BOSE01000002.1"/>
</dbReference>
<dbReference type="GO" id="GO:0140359">
    <property type="term" value="F:ABC-type transporter activity"/>
    <property type="evidence" value="ECO:0007669"/>
    <property type="project" value="InterPro"/>
</dbReference>
<sequence>MKALMWSEWERVWKRKTTWLLFLSIPIILLAAASYVVKQNDTLTADVAHYTSAWNFPIMGLSEMLFTVFQGVILVLVAFIVTDEYQDKTIRMILIRSYSNLEIIISKYLVSILALAAFFAAYLAISYAVGFIYFDRPAELALFYQQGMATPFESLVYNLQFYGIALLSSIAMLTVLFFISSIAHTTTAAIGTGIGFLLFSFLYPNVVTYFTPLIGEELVIKIFFTSIPMIQWQGITYLLADQPFMAQWNCGVIAIYWLLFAGLIVLAANKKDYFQ</sequence>
<feature type="transmembrane region" description="Helical" evidence="1">
    <location>
        <begin position="108"/>
        <end position="134"/>
    </location>
</feature>
<dbReference type="PANTHER" id="PTHR37305:SF1">
    <property type="entry name" value="MEMBRANE PROTEIN"/>
    <property type="match status" value="1"/>
</dbReference>
<dbReference type="EMBL" id="BOSE01000002">
    <property type="protein sequence ID" value="GIP16000.1"/>
    <property type="molecule type" value="Genomic_DNA"/>
</dbReference>
<dbReference type="Proteomes" id="UP000683139">
    <property type="component" value="Unassembled WGS sequence"/>
</dbReference>
<evidence type="ECO:0000313" key="3">
    <source>
        <dbReference type="Proteomes" id="UP000683139"/>
    </source>
</evidence>
<evidence type="ECO:0008006" key="4">
    <source>
        <dbReference type="Google" id="ProtNLM"/>
    </source>
</evidence>
<accession>A0A919YMK7</accession>
<keyword evidence="1" id="KW-1133">Transmembrane helix</keyword>
<feature type="transmembrane region" description="Helical" evidence="1">
    <location>
        <begin position="246"/>
        <end position="268"/>
    </location>
</feature>
<protein>
    <recommendedName>
        <fullName evidence="4">ABC transporter permease</fullName>
    </recommendedName>
</protein>
<name>A0A919YMK7_9BACL</name>
<evidence type="ECO:0000256" key="1">
    <source>
        <dbReference type="SAM" id="Phobius"/>
    </source>
</evidence>
<evidence type="ECO:0000313" key="2">
    <source>
        <dbReference type="EMBL" id="GIP16000.1"/>
    </source>
</evidence>
<reference evidence="2" key="1">
    <citation type="submission" date="2021-03" db="EMBL/GenBank/DDBJ databases">
        <title>Antimicrobial resistance genes in bacteria isolated from Japanese honey, and their potential for conferring macrolide and lincosamide resistance in the American foulbrood pathogen Paenibacillus larvae.</title>
        <authorList>
            <person name="Okamoto M."/>
            <person name="Kumagai M."/>
            <person name="Kanamori H."/>
            <person name="Takamatsu D."/>
        </authorList>
    </citation>
    <scope>NUCLEOTIDE SEQUENCE</scope>
    <source>
        <strain evidence="2">J40TS1</strain>
    </source>
</reference>
<organism evidence="2 3">
    <name type="scientific">Paenibacillus montaniterrae</name>
    <dbReference type="NCBI Taxonomy" id="429341"/>
    <lineage>
        <taxon>Bacteria</taxon>
        <taxon>Bacillati</taxon>
        <taxon>Bacillota</taxon>
        <taxon>Bacilli</taxon>
        <taxon>Bacillales</taxon>
        <taxon>Paenibacillaceae</taxon>
        <taxon>Paenibacillus</taxon>
    </lineage>
</organism>
<feature type="transmembrane region" description="Helical" evidence="1">
    <location>
        <begin position="159"/>
        <end position="179"/>
    </location>
</feature>
<dbReference type="Pfam" id="PF12679">
    <property type="entry name" value="ABC2_membrane_2"/>
    <property type="match status" value="1"/>
</dbReference>
<comment type="caution">
    <text evidence="2">The sequence shown here is derived from an EMBL/GenBank/DDBJ whole genome shotgun (WGS) entry which is preliminary data.</text>
</comment>
<proteinExistence type="predicted"/>